<comment type="subcellular location">
    <subcellularLocation>
        <location evidence="1">Membrane</location>
        <topology evidence="1">Multi-pass membrane protein</topology>
    </subcellularLocation>
</comment>
<evidence type="ECO:0000256" key="5">
    <source>
        <dbReference type="ARBA" id="ARBA00038359"/>
    </source>
</evidence>
<feature type="transmembrane region" description="Helical" evidence="6">
    <location>
        <begin position="87"/>
        <end position="110"/>
    </location>
</feature>
<reference evidence="9" key="1">
    <citation type="journal article" date="2017" name="Genome Biol.">
        <title>Comparative genomics reveals high biological diversity and specific adaptations in the industrially and medically important fungal genus Aspergillus.</title>
        <authorList>
            <person name="de Vries R.P."/>
            <person name="Riley R."/>
            <person name="Wiebenga A."/>
            <person name="Aguilar-Osorio G."/>
            <person name="Amillis S."/>
            <person name="Uchima C.A."/>
            <person name="Anderluh G."/>
            <person name="Asadollahi M."/>
            <person name="Askin M."/>
            <person name="Barry K."/>
            <person name="Battaglia E."/>
            <person name="Bayram O."/>
            <person name="Benocci T."/>
            <person name="Braus-Stromeyer S.A."/>
            <person name="Caldana C."/>
            <person name="Canovas D."/>
            <person name="Cerqueira G.C."/>
            <person name="Chen F."/>
            <person name="Chen W."/>
            <person name="Choi C."/>
            <person name="Clum A."/>
            <person name="Dos Santos R.A."/>
            <person name="Damasio A.R."/>
            <person name="Diallinas G."/>
            <person name="Emri T."/>
            <person name="Fekete E."/>
            <person name="Flipphi M."/>
            <person name="Freyberg S."/>
            <person name="Gallo A."/>
            <person name="Gournas C."/>
            <person name="Habgood R."/>
            <person name="Hainaut M."/>
            <person name="Harispe M.L."/>
            <person name="Henrissat B."/>
            <person name="Hilden K.S."/>
            <person name="Hope R."/>
            <person name="Hossain A."/>
            <person name="Karabika E."/>
            <person name="Karaffa L."/>
            <person name="Karanyi Z."/>
            <person name="Krasevec N."/>
            <person name="Kuo A."/>
            <person name="Kusch H."/>
            <person name="LaButti K."/>
            <person name="Lagendijk E.L."/>
            <person name="Lapidus A."/>
            <person name="Levasseur A."/>
            <person name="Lindquist E."/>
            <person name="Lipzen A."/>
            <person name="Logrieco A.F."/>
            <person name="MacCabe A."/>
            <person name="Maekelae M.R."/>
            <person name="Malavazi I."/>
            <person name="Melin P."/>
            <person name="Meyer V."/>
            <person name="Mielnichuk N."/>
            <person name="Miskei M."/>
            <person name="Molnar A.P."/>
            <person name="Mule G."/>
            <person name="Ngan C.Y."/>
            <person name="Orejas M."/>
            <person name="Orosz E."/>
            <person name="Ouedraogo J.P."/>
            <person name="Overkamp K.M."/>
            <person name="Park H.-S."/>
            <person name="Perrone G."/>
            <person name="Piumi F."/>
            <person name="Punt P.J."/>
            <person name="Ram A.F."/>
            <person name="Ramon A."/>
            <person name="Rauscher S."/>
            <person name="Record E."/>
            <person name="Riano-Pachon D.M."/>
            <person name="Robert V."/>
            <person name="Roehrig J."/>
            <person name="Ruller R."/>
            <person name="Salamov A."/>
            <person name="Salih N.S."/>
            <person name="Samson R.A."/>
            <person name="Sandor E."/>
            <person name="Sanguinetti M."/>
            <person name="Schuetze T."/>
            <person name="Sepcic K."/>
            <person name="Shelest E."/>
            <person name="Sherlock G."/>
            <person name="Sophianopoulou V."/>
            <person name="Squina F.M."/>
            <person name="Sun H."/>
            <person name="Susca A."/>
            <person name="Todd R.B."/>
            <person name="Tsang A."/>
            <person name="Unkles S.E."/>
            <person name="van de Wiele N."/>
            <person name="van Rossen-Uffink D."/>
            <person name="Oliveira J.V."/>
            <person name="Vesth T.C."/>
            <person name="Visser J."/>
            <person name="Yu J.-H."/>
            <person name="Zhou M."/>
            <person name="Andersen M.R."/>
            <person name="Archer D.B."/>
            <person name="Baker S.E."/>
            <person name="Benoit I."/>
            <person name="Brakhage A.A."/>
            <person name="Braus G.H."/>
            <person name="Fischer R."/>
            <person name="Frisvad J.C."/>
            <person name="Goldman G.H."/>
            <person name="Houbraken J."/>
            <person name="Oakley B."/>
            <person name="Pocsi I."/>
            <person name="Scazzocchio C."/>
            <person name="Seiboth B."/>
            <person name="vanKuyk P.A."/>
            <person name="Wortman J."/>
            <person name="Dyer P.S."/>
            <person name="Grigoriev I.V."/>
        </authorList>
    </citation>
    <scope>NUCLEOTIDE SEQUENCE [LARGE SCALE GENOMIC DNA]</scope>
    <source>
        <strain evidence="9">CBS 101740 / IMI 381727 / IBT 21946</strain>
    </source>
</reference>
<evidence type="ECO:0000256" key="2">
    <source>
        <dbReference type="ARBA" id="ARBA00022692"/>
    </source>
</evidence>
<name>A0A1L9U1B9_ASPBC</name>
<dbReference type="OMA" id="TRTICYA"/>
<dbReference type="Proteomes" id="UP000184499">
    <property type="component" value="Unassembled WGS sequence"/>
</dbReference>
<keyword evidence="2 6" id="KW-0812">Transmembrane</keyword>
<dbReference type="InterPro" id="IPR049326">
    <property type="entry name" value="Rhodopsin_dom_fungi"/>
</dbReference>
<keyword evidence="4 6" id="KW-0472">Membrane</keyword>
<dbReference type="STRING" id="767769.A0A1L9U1B9"/>
<feature type="transmembrane region" description="Helical" evidence="6">
    <location>
        <begin position="43"/>
        <end position="67"/>
    </location>
</feature>
<proteinExistence type="inferred from homology"/>
<gene>
    <name evidence="8" type="ORF">ASPBRDRAFT_190085</name>
</gene>
<evidence type="ECO:0000256" key="3">
    <source>
        <dbReference type="ARBA" id="ARBA00022989"/>
    </source>
</evidence>
<comment type="similarity">
    <text evidence="5">Belongs to the SAT4 family.</text>
</comment>
<feature type="transmembrane region" description="Helical" evidence="6">
    <location>
        <begin position="6"/>
        <end position="31"/>
    </location>
</feature>
<evidence type="ECO:0000259" key="7">
    <source>
        <dbReference type="Pfam" id="PF20684"/>
    </source>
</evidence>
<dbReference type="RefSeq" id="XP_067472712.1">
    <property type="nucleotide sequence ID" value="XM_067620183.1"/>
</dbReference>
<dbReference type="GeneID" id="93572671"/>
<evidence type="ECO:0000313" key="9">
    <source>
        <dbReference type="Proteomes" id="UP000184499"/>
    </source>
</evidence>
<evidence type="ECO:0000313" key="8">
    <source>
        <dbReference type="EMBL" id="OJJ65461.1"/>
    </source>
</evidence>
<sequence length="212" mass="23783">MAQHSNGWYIVPPCIIAITMATVAVILRFIARYKLKNKIGPDDILIVIAVIFAYAHMIDVILFIHFAYLGAHFTSIPRDKSPLFFKFVYSIGVLAPSLLLPVKLSFVFLYHRYFFAYRIFTITCIITGIIVFMHWLAFGLLFILICLPPARFWEPAIPGRCLDIAAVGDGFAVSSLLTDVAILILPIPLIWQLHLSKGQKVALTVIFMLGGL</sequence>
<keyword evidence="3 6" id="KW-1133">Transmembrane helix</keyword>
<dbReference type="InterPro" id="IPR052337">
    <property type="entry name" value="SAT4-like"/>
</dbReference>
<dbReference type="OrthoDB" id="3934549at2759"/>
<keyword evidence="9" id="KW-1185">Reference proteome</keyword>
<feature type="transmembrane region" description="Helical" evidence="6">
    <location>
        <begin position="122"/>
        <end position="150"/>
    </location>
</feature>
<evidence type="ECO:0000256" key="6">
    <source>
        <dbReference type="SAM" id="Phobius"/>
    </source>
</evidence>
<dbReference type="VEuPathDB" id="FungiDB:ASPBRDRAFT_190085"/>
<dbReference type="PANTHER" id="PTHR33048">
    <property type="entry name" value="PTH11-LIKE INTEGRAL MEMBRANE PROTEIN (AFU_ORTHOLOGUE AFUA_5G11245)"/>
    <property type="match status" value="1"/>
</dbReference>
<evidence type="ECO:0000256" key="4">
    <source>
        <dbReference type="ARBA" id="ARBA00023136"/>
    </source>
</evidence>
<dbReference type="PANTHER" id="PTHR33048:SF47">
    <property type="entry name" value="INTEGRAL MEMBRANE PROTEIN-RELATED"/>
    <property type="match status" value="1"/>
</dbReference>
<accession>A0A1L9U1B9</accession>
<dbReference type="EMBL" id="KV878741">
    <property type="protein sequence ID" value="OJJ65461.1"/>
    <property type="molecule type" value="Genomic_DNA"/>
</dbReference>
<protein>
    <recommendedName>
        <fullName evidence="7">Rhodopsin domain-containing protein</fullName>
    </recommendedName>
</protein>
<dbReference type="Pfam" id="PF20684">
    <property type="entry name" value="Fung_rhodopsin"/>
    <property type="match status" value="1"/>
</dbReference>
<evidence type="ECO:0000256" key="1">
    <source>
        <dbReference type="ARBA" id="ARBA00004141"/>
    </source>
</evidence>
<feature type="domain" description="Rhodopsin" evidence="7">
    <location>
        <begin position="27"/>
        <end position="211"/>
    </location>
</feature>
<organism evidence="8 9">
    <name type="scientific">Aspergillus brasiliensis (strain CBS 101740 / IMI 381727 / IBT 21946)</name>
    <dbReference type="NCBI Taxonomy" id="767769"/>
    <lineage>
        <taxon>Eukaryota</taxon>
        <taxon>Fungi</taxon>
        <taxon>Dikarya</taxon>
        <taxon>Ascomycota</taxon>
        <taxon>Pezizomycotina</taxon>
        <taxon>Eurotiomycetes</taxon>
        <taxon>Eurotiomycetidae</taxon>
        <taxon>Eurotiales</taxon>
        <taxon>Aspergillaceae</taxon>
        <taxon>Aspergillus</taxon>
        <taxon>Aspergillus subgen. Circumdati</taxon>
    </lineage>
</organism>
<dbReference type="AlphaFoldDB" id="A0A1L9U1B9"/>
<dbReference type="GO" id="GO:0016020">
    <property type="term" value="C:membrane"/>
    <property type="evidence" value="ECO:0007669"/>
    <property type="project" value="UniProtKB-SubCell"/>
</dbReference>